<dbReference type="PANTHER" id="PTHR45228:SF5">
    <property type="entry name" value="CYCLIC DI-GMP PHOSPHODIESTERASE VC_1348-RELATED"/>
    <property type="match status" value="1"/>
</dbReference>
<organism evidence="2">
    <name type="scientific">marine sediment metagenome</name>
    <dbReference type="NCBI Taxonomy" id="412755"/>
    <lineage>
        <taxon>unclassified sequences</taxon>
        <taxon>metagenomes</taxon>
        <taxon>ecological metagenomes</taxon>
    </lineage>
</organism>
<gene>
    <name evidence="2" type="ORF">LCGC14_0785460</name>
</gene>
<dbReference type="PROSITE" id="PS51832">
    <property type="entry name" value="HD_GYP"/>
    <property type="match status" value="1"/>
</dbReference>
<dbReference type="CDD" id="cd00077">
    <property type="entry name" value="HDc"/>
    <property type="match status" value="1"/>
</dbReference>
<dbReference type="InterPro" id="IPR003607">
    <property type="entry name" value="HD/PDEase_dom"/>
</dbReference>
<dbReference type="EMBL" id="LAZR01002051">
    <property type="protein sequence ID" value="KKN35253.1"/>
    <property type="molecule type" value="Genomic_DNA"/>
</dbReference>
<comment type="caution">
    <text evidence="2">The sequence shown here is derived from an EMBL/GenBank/DDBJ whole genome shotgun (WGS) entry which is preliminary data.</text>
</comment>
<dbReference type="Pfam" id="PF13487">
    <property type="entry name" value="HD_5"/>
    <property type="match status" value="1"/>
</dbReference>
<dbReference type="InterPro" id="IPR037522">
    <property type="entry name" value="HD_GYP_dom"/>
</dbReference>
<dbReference type="InterPro" id="IPR006675">
    <property type="entry name" value="HDIG_dom"/>
</dbReference>
<dbReference type="NCBIfam" id="TIGR00277">
    <property type="entry name" value="HDIG"/>
    <property type="match status" value="1"/>
</dbReference>
<dbReference type="InterPro" id="IPR052020">
    <property type="entry name" value="Cyclic_di-GMP/3'3'-cGAMP_PDE"/>
</dbReference>
<dbReference type="SMART" id="SM00471">
    <property type="entry name" value="HDc"/>
    <property type="match status" value="1"/>
</dbReference>
<reference evidence="2" key="1">
    <citation type="journal article" date="2015" name="Nature">
        <title>Complex archaea that bridge the gap between prokaryotes and eukaryotes.</title>
        <authorList>
            <person name="Spang A."/>
            <person name="Saw J.H."/>
            <person name="Jorgensen S.L."/>
            <person name="Zaremba-Niedzwiedzka K."/>
            <person name="Martijn J."/>
            <person name="Lind A.E."/>
            <person name="van Eijk R."/>
            <person name="Schleper C."/>
            <person name="Guy L."/>
            <person name="Ettema T.J."/>
        </authorList>
    </citation>
    <scope>NUCLEOTIDE SEQUENCE</scope>
</reference>
<name>A0A0F9T168_9ZZZZ</name>
<accession>A0A0F9T168</accession>
<dbReference type="Gene3D" id="1.10.3210.10">
    <property type="entry name" value="Hypothetical protein af1432"/>
    <property type="match status" value="1"/>
</dbReference>
<feature type="domain" description="HD-GYP" evidence="1">
    <location>
        <begin position="142"/>
        <end position="338"/>
    </location>
</feature>
<evidence type="ECO:0000313" key="2">
    <source>
        <dbReference type="EMBL" id="KKN35253.1"/>
    </source>
</evidence>
<dbReference type="AlphaFoldDB" id="A0A0F9T168"/>
<dbReference type="PANTHER" id="PTHR45228">
    <property type="entry name" value="CYCLIC DI-GMP PHOSPHODIESTERASE TM_0186-RELATED"/>
    <property type="match status" value="1"/>
</dbReference>
<dbReference type="SUPFAM" id="SSF109604">
    <property type="entry name" value="HD-domain/PDEase-like"/>
    <property type="match status" value="1"/>
</dbReference>
<sequence>MQQSRQGQTSKRKNSHVIRENTLFTIHKKDRKNSFYQSLINRNLDLHASKKADKSEFAFAFNPYNFMILGGGEAPWKREGSKPRFAFVFNEEKEEQDYSSWDMDSTEVRKMSSARNILKHMDLYYGNIFKEQISNVEEDIVEKQMFFNSSLLYLIAATDGNEDSIGHSKLVASYTTLLTKDLGIEDKNFLVNIQRGALLHDVGKIGIPEFILRKTSSLTEREKGILQEHPLLGYEMLEEFDFLRKAAHVVLYHHEKYDGSGYPFGLMGEEIPVEARIFSLTDTLDAITSDRPYRKGKSFEEALREMEKYRGSQFDPNLLDIFLSMPVEKWQDIKVKTLASLRLPLIN</sequence>
<evidence type="ECO:0000259" key="1">
    <source>
        <dbReference type="PROSITE" id="PS51832"/>
    </source>
</evidence>
<protein>
    <recommendedName>
        <fullName evidence="1">HD-GYP domain-containing protein</fullName>
    </recommendedName>
</protein>
<proteinExistence type="predicted"/>